<organism evidence="2 3">
    <name type="scientific">Acinetobacter tibetensis</name>
    <dbReference type="NCBI Taxonomy" id="2943497"/>
    <lineage>
        <taxon>Bacteria</taxon>
        <taxon>Pseudomonadati</taxon>
        <taxon>Pseudomonadota</taxon>
        <taxon>Gammaproteobacteria</taxon>
        <taxon>Moraxellales</taxon>
        <taxon>Moraxellaceae</taxon>
        <taxon>Acinetobacter</taxon>
    </lineage>
</organism>
<dbReference type="KEGG" id="atz:M5E07_09345"/>
<dbReference type="AlphaFoldDB" id="A0AAE9RZ02"/>
<name>A0AAE9RZ02_9GAMM</name>
<keyword evidence="3" id="KW-1185">Reference proteome</keyword>
<feature type="signal peptide" evidence="1">
    <location>
        <begin position="1"/>
        <end position="22"/>
    </location>
</feature>
<evidence type="ECO:0008006" key="4">
    <source>
        <dbReference type="Google" id="ProtNLM"/>
    </source>
</evidence>
<sequence>MKKLIILASVIVSLLALQSTNATEIYTCTVSGKTVYQGKPCAGSKELQDKVNAAKAKEIAREQAYRQQQADWAARVEPRIGMSSQQAEKSTWGYPDKVNKTTNVNGVSEQWVYHMYKGQSRYLYFTNGVLTSMQD</sequence>
<dbReference type="Proteomes" id="UP001056716">
    <property type="component" value="Chromosome"/>
</dbReference>
<dbReference type="RefSeq" id="WP_252218699.1">
    <property type="nucleotide sequence ID" value="NZ_CP098732.1"/>
</dbReference>
<feature type="chain" id="PRO_5041958837" description="DUF4124 domain-containing protein" evidence="1">
    <location>
        <begin position="23"/>
        <end position="135"/>
    </location>
</feature>
<gene>
    <name evidence="2" type="ORF">M5E07_09345</name>
</gene>
<accession>A0AAE9RZ02</accession>
<evidence type="ECO:0000313" key="3">
    <source>
        <dbReference type="Proteomes" id="UP001056716"/>
    </source>
</evidence>
<reference evidence="2" key="1">
    <citation type="submission" date="2022-06" db="EMBL/GenBank/DDBJ databases">
        <title>Isolation, identification and characterization of iprodione-degrading strains in Lhasa, Tibet.</title>
        <authorList>
            <person name="Pan H."/>
        </authorList>
    </citation>
    <scope>NUCLEOTIDE SEQUENCE</scope>
    <source>
        <strain evidence="2">Y-23</strain>
    </source>
</reference>
<evidence type="ECO:0000256" key="1">
    <source>
        <dbReference type="SAM" id="SignalP"/>
    </source>
</evidence>
<keyword evidence="1" id="KW-0732">Signal</keyword>
<dbReference type="EMBL" id="CP098732">
    <property type="protein sequence ID" value="USE82026.1"/>
    <property type="molecule type" value="Genomic_DNA"/>
</dbReference>
<evidence type="ECO:0000313" key="2">
    <source>
        <dbReference type="EMBL" id="USE82026.1"/>
    </source>
</evidence>
<proteinExistence type="predicted"/>
<protein>
    <recommendedName>
        <fullName evidence="4">DUF4124 domain-containing protein</fullName>
    </recommendedName>
</protein>